<proteinExistence type="inferred from homology"/>
<evidence type="ECO:0000256" key="3">
    <source>
        <dbReference type="ARBA" id="ARBA00023015"/>
    </source>
</evidence>
<comment type="caution">
    <text evidence="8">The sequence shown here is derived from an EMBL/GenBank/DDBJ whole genome shotgun (WGS) entry which is preliminary data.</text>
</comment>
<dbReference type="EMBL" id="JAEPQZ010000001">
    <property type="protein sequence ID" value="KAG2186284.1"/>
    <property type="molecule type" value="Genomic_DNA"/>
</dbReference>
<keyword evidence="5" id="KW-0804">Transcription</keyword>
<accession>A0A8H7Q4D4</accession>
<dbReference type="OrthoDB" id="2286203at2759"/>
<comment type="similarity">
    <text evidence="2">Belongs to the Mediator complex subunit 28 family.</text>
</comment>
<sequence length="155" mass="17542">MAAEQNLLALIDSYASEFAACLGTILPDTPGKIKDSPTIHTDLKKYVESMTSITTSMEEKLEQVRLSTLQDKEITLEQSVASLKRDIVIKTNTIEKYTKQLQQWSKELQELEDRGRSVATRENEAHKSKDIAAESFTEHQDNSDDESDKEMFEVA</sequence>
<dbReference type="InterPro" id="IPR021640">
    <property type="entry name" value="Mediator_Med28"/>
</dbReference>
<keyword evidence="6" id="KW-0539">Nucleus</keyword>
<dbReference type="Pfam" id="PF11594">
    <property type="entry name" value="Med28"/>
    <property type="match status" value="1"/>
</dbReference>
<feature type="compositionally biased region" description="Basic and acidic residues" evidence="7">
    <location>
        <begin position="111"/>
        <end position="142"/>
    </location>
</feature>
<dbReference type="Proteomes" id="UP000654370">
    <property type="component" value="Unassembled WGS sequence"/>
</dbReference>
<evidence type="ECO:0000313" key="9">
    <source>
        <dbReference type="Proteomes" id="UP000654370"/>
    </source>
</evidence>
<dbReference type="GO" id="GO:0005634">
    <property type="term" value="C:nucleus"/>
    <property type="evidence" value="ECO:0007669"/>
    <property type="project" value="UniProtKB-SubCell"/>
</dbReference>
<comment type="subcellular location">
    <subcellularLocation>
        <location evidence="1">Nucleus</location>
    </subcellularLocation>
</comment>
<dbReference type="AlphaFoldDB" id="A0A8H7Q4D4"/>
<organism evidence="8 9">
    <name type="scientific">Mortierella isabellina</name>
    <name type="common">Filamentous fungus</name>
    <name type="synonym">Umbelopsis isabellina</name>
    <dbReference type="NCBI Taxonomy" id="91625"/>
    <lineage>
        <taxon>Eukaryota</taxon>
        <taxon>Fungi</taxon>
        <taxon>Fungi incertae sedis</taxon>
        <taxon>Mucoromycota</taxon>
        <taxon>Mucoromycotina</taxon>
        <taxon>Umbelopsidomycetes</taxon>
        <taxon>Umbelopsidales</taxon>
        <taxon>Umbelopsidaceae</taxon>
        <taxon>Umbelopsis</taxon>
    </lineage>
</organism>
<evidence type="ECO:0000256" key="7">
    <source>
        <dbReference type="SAM" id="MobiDB-lite"/>
    </source>
</evidence>
<keyword evidence="4" id="KW-0175">Coiled coil</keyword>
<reference evidence="8" key="1">
    <citation type="submission" date="2020-12" db="EMBL/GenBank/DDBJ databases">
        <title>Metabolic potential, ecology and presence of endohyphal bacteria is reflected in genomic diversity of Mucoromycotina.</title>
        <authorList>
            <person name="Muszewska A."/>
            <person name="Okrasinska A."/>
            <person name="Steczkiewicz K."/>
            <person name="Drgas O."/>
            <person name="Orlowska M."/>
            <person name="Perlinska-Lenart U."/>
            <person name="Aleksandrzak-Piekarczyk T."/>
            <person name="Szatraj K."/>
            <person name="Zielenkiewicz U."/>
            <person name="Pilsyk S."/>
            <person name="Malc E."/>
            <person name="Mieczkowski P."/>
            <person name="Kruszewska J.S."/>
            <person name="Biernat P."/>
            <person name="Pawlowska J."/>
        </authorList>
    </citation>
    <scope>NUCLEOTIDE SEQUENCE</scope>
    <source>
        <strain evidence="8">WA0000067209</strain>
    </source>
</reference>
<name>A0A8H7Q4D4_MORIS</name>
<evidence type="ECO:0000313" key="8">
    <source>
        <dbReference type="EMBL" id="KAG2186284.1"/>
    </source>
</evidence>
<protein>
    <recommendedName>
        <fullName evidence="10">Mediator complex subunit 9</fullName>
    </recommendedName>
</protein>
<keyword evidence="3" id="KW-0805">Transcription regulation</keyword>
<evidence type="ECO:0000256" key="2">
    <source>
        <dbReference type="ARBA" id="ARBA00005571"/>
    </source>
</evidence>
<evidence type="ECO:0000256" key="6">
    <source>
        <dbReference type="ARBA" id="ARBA00023242"/>
    </source>
</evidence>
<gene>
    <name evidence="8" type="ORF">INT43_002722</name>
</gene>
<evidence type="ECO:0008006" key="10">
    <source>
        <dbReference type="Google" id="ProtNLM"/>
    </source>
</evidence>
<evidence type="ECO:0000256" key="5">
    <source>
        <dbReference type="ARBA" id="ARBA00023163"/>
    </source>
</evidence>
<keyword evidence="9" id="KW-1185">Reference proteome</keyword>
<evidence type="ECO:0000256" key="1">
    <source>
        <dbReference type="ARBA" id="ARBA00004123"/>
    </source>
</evidence>
<feature type="region of interest" description="Disordered" evidence="7">
    <location>
        <begin position="111"/>
        <end position="155"/>
    </location>
</feature>
<evidence type="ECO:0000256" key="4">
    <source>
        <dbReference type="ARBA" id="ARBA00023054"/>
    </source>
</evidence>